<feature type="region of interest" description="Disordered" evidence="1">
    <location>
        <begin position="1394"/>
        <end position="1413"/>
    </location>
</feature>
<gene>
    <name evidence="2" type="ORF">C8F04DRAFT_27136</name>
</gene>
<feature type="compositionally biased region" description="Pro residues" evidence="1">
    <location>
        <begin position="602"/>
        <end position="619"/>
    </location>
</feature>
<dbReference type="Proteomes" id="UP001218188">
    <property type="component" value="Unassembled WGS sequence"/>
</dbReference>
<feature type="compositionally biased region" description="Basic and acidic residues" evidence="1">
    <location>
        <begin position="944"/>
        <end position="955"/>
    </location>
</feature>
<feature type="region of interest" description="Disordered" evidence="1">
    <location>
        <begin position="600"/>
        <end position="644"/>
    </location>
</feature>
<reference evidence="2" key="1">
    <citation type="submission" date="2023-03" db="EMBL/GenBank/DDBJ databases">
        <title>Massive genome expansion in bonnet fungi (Mycena s.s.) driven by repeated elements and novel gene families across ecological guilds.</title>
        <authorList>
            <consortium name="Lawrence Berkeley National Laboratory"/>
            <person name="Harder C.B."/>
            <person name="Miyauchi S."/>
            <person name="Viragh M."/>
            <person name="Kuo A."/>
            <person name="Thoen E."/>
            <person name="Andreopoulos B."/>
            <person name="Lu D."/>
            <person name="Skrede I."/>
            <person name="Drula E."/>
            <person name="Henrissat B."/>
            <person name="Morin E."/>
            <person name="Kohler A."/>
            <person name="Barry K."/>
            <person name="LaButti K."/>
            <person name="Morin E."/>
            <person name="Salamov A."/>
            <person name="Lipzen A."/>
            <person name="Mereny Z."/>
            <person name="Hegedus B."/>
            <person name="Baldrian P."/>
            <person name="Stursova M."/>
            <person name="Weitz H."/>
            <person name="Taylor A."/>
            <person name="Grigoriev I.V."/>
            <person name="Nagy L.G."/>
            <person name="Martin F."/>
            <person name="Kauserud H."/>
        </authorList>
    </citation>
    <scope>NUCLEOTIDE SEQUENCE</scope>
    <source>
        <strain evidence="2">CBHHK200</strain>
    </source>
</reference>
<protein>
    <submittedName>
        <fullName evidence="2">Uncharacterized protein</fullName>
    </submittedName>
</protein>
<keyword evidence="3" id="KW-1185">Reference proteome</keyword>
<accession>A0AAD6TCS5</accession>
<dbReference type="SUPFAM" id="SSF50978">
    <property type="entry name" value="WD40 repeat-like"/>
    <property type="match status" value="1"/>
</dbReference>
<feature type="compositionally biased region" description="Polar residues" evidence="1">
    <location>
        <begin position="985"/>
        <end position="1010"/>
    </location>
</feature>
<feature type="compositionally biased region" description="Pro residues" evidence="1">
    <location>
        <begin position="898"/>
        <end position="913"/>
    </location>
</feature>
<sequence>MSDNSSVTDNEQDTSLTAILGINGPLRIRPHNDTSIQKAHAILRRVESPEDSSSDGKERNTVYFRIFARKNISLKPGKELLLTIASVDGQFKDQVVMFEGGLKRPDEDSDMDTTQVEEEPQVTKEEEEIIPEAVMPPKMRRQWIRKTKEVSPATFKPPVVHTSVGVQAQPVYISSSVQAICIQNSVSVQAQPSHGVASVQTHTSHISCAVQADPSPLPSYASSDVQTDPILPVLNLTSIHRTMKDEHTPPRGSHAMLTPPLSIEISGPREPSEDMDMSPIELDPKVEDSEEPIPGLTASIRSHPPVLYPRLEVKVEQSSLPGLTQQPSFASPLRSFSRVKAEEIERLTPGLIHIRQQPSSAPPLRSFSPVKAEEVERLIPGLIHIGQQPSSAPPLRSFSPVKAEEVERLIPGLIHIGQQPSSAPPLRSFSPVKAEEVEEPIPGLVHIGQQLSSAPRPVSDMFDLDDDPPVPPQRISKPAPQNSFVSGGFVTDFIGAVTLPTKEGPRAVLEEGQILDTYSALPPNFPASDPPLLSPAQRKKKRQKAAANERRRAKRVRLAQAKLLAAAAGDPPLNDSDVATRSNVAIPVDRVIEARDELTIAPVPPQSQPPPIPAPPRPRAPAQNAVASSSKVISTAPPPPPPLLLPSTSILPRVLSRMKQAPANTDQLIDLTSSPPPEPQVIARIPAGPSSNPLSIRPSNFPLQSTRARPPPFTSTSTVIAATSKAKKKVVVGRGWPFVRAVCTSSSAAAAPAPARSQPVASSSKADLSSIVGYRSPSPYFAPPPVNKWKRIDDEICIGVPPTDVDKAIPSPPPILHPRPEVKVEKIYLPGLTQQPSSAPPLRSFHPVKAEEIEEPIPVRVNKWKRIDDEICIGVPPTDDDEAQTDDDEAMDMVISVPPSPVSEPPPLPPPPSTDTSGSTSLADRISSPVRVLLPDIPLSRQPSSDDSRAQDEFTSKPAVAGDARTDSLLSRLSPPKIRPPALPPSTSGRKTTSASSQARPTAHTASPPKSSEDKRQNDAALVSLLIRIDSDSGGTRPNPRAPTPTQAFNIHHAPIPTQVFSLRPAHDQKQKRPALPTQIVSFAASHNNTAAKPAPPQRTMSQQNRCSVAAFPMHHPLPSKPPPSIALPRGIKRDRPPSPAASSIARAQERRWPTIGVMHSNTLKGDGDLGIRRIAFNSDGSCFALYCRDRTLRIWDNKPPRGEIARLAHNSQVVALAWLDNDAAVMSLAEDGVLGKWTRIRNQWQWGRVINVGLEAGLEIQKRAPEEVVCLAYARDRIAVAFPKSGVKVWMWCKGSWLAQRSIMRPNVTALKFIDGGDALLGGTREGVVWHCAVPNGTMKVYAFLQSSITSISTTHSHLSALVAQAGGSACLLSLGAQDEKRVGQTFLASDVPVSSSSNFNSNSTSANSNASQSKWEPQLDAVYATYGKNIVFGVADGCLIVWDGTGGKGKGKEREKADGGGEGGVVCGLEWDDDEWAGGVGDEIQTVAVSCLSFIIILPR</sequence>
<feature type="compositionally biased region" description="Acidic residues" evidence="1">
    <location>
        <begin position="107"/>
        <end position="122"/>
    </location>
</feature>
<feature type="compositionally biased region" description="Low complexity" evidence="1">
    <location>
        <begin position="1396"/>
        <end position="1413"/>
    </location>
</feature>
<dbReference type="EMBL" id="JARJCM010000010">
    <property type="protein sequence ID" value="KAJ7043016.1"/>
    <property type="molecule type" value="Genomic_DNA"/>
</dbReference>
<evidence type="ECO:0000313" key="2">
    <source>
        <dbReference type="EMBL" id="KAJ7043016.1"/>
    </source>
</evidence>
<feature type="region of interest" description="Disordered" evidence="1">
    <location>
        <begin position="519"/>
        <end position="554"/>
    </location>
</feature>
<evidence type="ECO:0000256" key="1">
    <source>
        <dbReference type="SAM" id="MobiDB-lite"/>
    </source>
</evidence>
<feature type="compositionally biased region" description="Pro residues" evidence="1">
    <location>
        <begin position="523"/>
        <end position="533"/>
    </location>
</feature>
<dbReference type="InterPro" id="IPR001680">
    <property type="entry name" value="WD40_rpt"/>
</dbReference>
<dbReference type="InterPro" id="IPR015943">
    <property type="entry name" value="WD40/YVTN_repeat-like_dom_sf"/>
</dbReference>
<feature type="region of interest" description="Disordered" evidence="1">
    <location>
        <begin position="245"/>
        <end position="280"/>
    </location>
</feature>
<dbReference type="SMART" id="SM00320">
    <property type="entry name" value="WD40"/>
    <property type="match status" value="3"/>
</dbReference>
<comment type="caution">
    <text evidence="2">The sequence shown here is derived from an EMBL/GenBank/DDBJ whole genome shotgun (WGS) entry which is preliminary data.</text>
</comment>
<feature type="region of interest" description="Disordered" evidence="1">
    <location>
        <begin position="102"/>
        <end position="122"/>
    </location>
</feature>
<feature type="region of interest" description="Disordered" evidence="1">
    <location>
        <begin position="1116"/>
        <end position="1150"/>
    </location>
</feature>
<feature type="region of interest" description="Disordered" evidence="1">
    <location>
        <begin position="1029"/>
        <end position="1050"/>
    </location>
</feature>
<evidence type="ECO:0000313" key="3">
    <source>
        <dbReference type="Proteomes" id="UP001218188"/>
    </source>
</evidence>
<proteinExistence type="predicted"/>
<dbReference type="Gene3D" id="2.130.10.10">
    <property type="entry name" value="YVTN repeat-like/Quinoprotein amine dehydrogenase"/>
    <property type="match status" value="1"/>
</dbReference>
<organism evidence="2 3">
    <name type="scientific">Mycena alexandri</name>
    <dbReference type="NCBI Taxonomy" id="1745969"/>
    <lineage>
        <taxon>Eukaryota</taxon>
        <taxon>Fungi</taxon>
        <taxon>Dikarya</taxon>
        <taxon>Basidiomycota</taxon>
        <taxon>Agaricomycotina</taxon>
        <taxon>Agaricomycetes</taxon>
        <taxon>Agaricomycetidae</taxon>
        <taxon>Agaricales</taxon>
        <taxon>Marasmiineae</taxon>
        <taxon>Mycenaceae</taxon>
        <taxon>Mycena</taxon>
    </lineage>
</organism>
<feature type="region of interest" description="Disordered" evidence="1">
    <location>
        <begin position="895"/>
        <end position="1017"/>
    </location>
</feature>
<name>A0AAD6TCS5_9AGAR</name>
<dbReference type="InterPro" id="IPR036322">
    <property type="entry name" value="WD40_repeat_dom_sf"/>
</dbReference>